<geneLocation type="plasmid" evidence="15">
    <name>unnamed1</name>
</geneLocation>
<evidence type="ECO:0000256" key="3">
    <source>
        <dbReference type="ARBA" id="ARBA00022448"/>
    </source>
</evidence>
<evidence type="ECO:0000256" key="12">
    <source>
        <dbReference type="HAMAP-Rule" id="MF_01522"/>
    </source>
</evidence>
<dbReference type="InterPro" id="IPR053952">
    <property type="entry name" value="K_trans_C"/>
</dbReference>
<feature type="transmembrane region" description="Helical" evidence="12">
    <location>
        <begin position="340"/>
        <end position="360"/>
    </location>
</feature>
<keyword evidence="8 12" id="KW-0630">Potassium</keyword>
<dbReference type="InterPro" id="IPR003855">
    <property type="entry name" value="K+_transporter"/>
</dbReference>
<evidence type="ECO:0000256" key="1">
    <source>
        <dbReference type="ARBA" id="ARBA00004141"/>
    </source>
</evidence>
<gene>
    <name evidence="12" type="primary">kup</name>
    <name evidence="15" type="ORF">LFZ25_25860</name>
</gene>
<feature type="transmembrane region" description="Helical" evidence="12">
    <location>
        <begin position="104"/>
        <end position="125"/>
    </location>
</feature>
<dbReference type="GO" id="GO:0015293">
    <property type="term" value="F:symporter activity"/>
    <property type="evidence" value="ECO:0007669"/>
    <property type="project" value="UniProtKB-UniRule"/>
</dbReference>
<feature type="domain" description="K+ potassium transporter C-terminal" evidence="14">
    <location>
        <begin position="477"/>
        <end position="625"/>
    </location>
</feature>
<dbReference type="AlphaFoldDB" id="A0A241PXX1"/>
<evidence type="ECO:0000256" key="8">
    <source>
        <dbReference type="ARBA" id="ARBA00022958"/>
    </source>
</evidence>
<feature type="transmembrane region" description="Helical" evidence="12">
    <location>
        <begin position="214"/>
        <end position="236"/>
    </location>
</feature>
<feature type="transmembrane region" description="Helical" evidence="12">
    <location>
        <begin position="175"/>
        <end position="194"/>
    </location>
</feature>
<evidence type="ECO:0000256" key="5">
    <source>
        <dbReference type="ARBA" id="ARBA00022538"/>
    </source>
</evidence>
<dbReference type="PANTHER" id="PTHR30540:SF79">
    <property type="entry name" value="LOW AFFINITY POTASSIUM TRANSPORT SYSTEM PROTEIN KUP"/>
    <property type="match status" value="1"/>
</dbReference>
<evidence type="ECO:0000259" key="13">
    <source>
        <dbReference type="Pfam" id="PF02705"/>
    </source>
</evidence>
<keyword evidence="3 12" id="KW-0813">Transport</keyword>
<reference evidence="15 16" key="1">
    <citation type="submission" date="2017-06" db="EMBL/GenBank/DDBJ databases">
        <title>Salmonella reference genomes for public health.</title>
        <authorList>
            <person name="Robertson J."/>
            <person name="Yoshida C."/>
            <person name="Gurnik S."/>
            <person name="Nash J."/>
        </authorList>
    </citation>
    <scope>NUCLEOTIDE SEQUENCE [LARGE SCALE GENOMIC DNA]</scope>
    <source>
        <strain evidence="15 16">S-1643</strain>
        <plasmid evidence="16">Plasmid unnamed1</plasmid>
    </source>
</reference>
<protein>
    <recommendedName>
        <fullName evidence="12">Low affinity potassium transport system protein Kup</fullName>
    </recommendedName>
    <alternativeName>
        <fullName evidence="12">Kup system potassium uptake protein</fullName>
    </alternativeName>
</protein>
<evidence type="ECO:0000259" key="14">
    <source>
        <dbReference type="Pfam" id="PF22776"/>
    </source>
</evidence>
<keyword evidence="15" id="KW-0614">Plasmid</keyword>
<feature type="transmembrane region" description="Helical" evidence="12">
    <location>
        <begin position="366"/>
        <end position="387"/>
    </location>
</feature>
<feature type="transmembrane region" description="Helical" evidence="12">
    <location>
        <begin position="15"/>
        <end position="34"/>
    </location>
</feature>
<comment type="function">
    <text evidence="12">Responsible for the low-affinity transport of potassium into the cell. Likely operates as a K(+):H(+) symporter.</text>
</comment>
<dbReference type="InterPro" id="IPR023051">
    <property type="entry name" value="Kup"/>
</dbReference>
<accession>A0A241PXX1</accession>
<feature type="transmembrane region" description="Helical" evidence="12">
    <location>
        <begin position="54"/>
        <end position="75"/>
    </location>
</feature>
<evidence type="ECO:0000256" key="2">
    <source>
        <dbReference type="ARBA" id="ARBA00007019"/>
    </source>
</evidence>
<feature type="transmembrane region" description="Helical" evidence="12">
    <location>
        <begin position="399"/>
        <end position="420"/>
    </location>
</feature>
<dbReference type="Pfam" id="PF22776">
    <property type="entry name" value="K_trans_C"/>
    <property type="match status" value="1"/>
</dbReference>
<proteinExistence type="inferred from homology"/>
<evidence type="ECO:0000313" key="16">
    <source>
        <dbReference type="Proteomes" id="UP000197157"/>
    </source>
</evidence>
<keyword evidence="9 12" id="KW-1133">Transmembrane helix</keyword>
<sequence>MAEYKGNDLPTSKHLPALAFCALGIVFGDIGTSPLYTMKTVLVLAGNPHVATEILGLLSLIFWTMVIITSLKYALCVMRLDNHGEGGILALMSLLGCYKRSRPVIVIAALFGAALIYSDGAITPAISVLSALEGVKLVMPQLSRYILPAAVVILLLLFALQHLGTAKISKLFSPIMMLWFLCIALLGIRGILLYPDVLSALNPLYAVTYLLRHGIINFAVLSGVFLCVTGAEALYADMGHFGSKPIRFAWFCIVFPSLLLNYAGQTAMVLSGVNYSQNIFYLLCPPPLLIPLVILATLATIIASQAVISGAFSMTRQAIQLNWLPRLQVLQTTKESYGQIYIGSINFMLMSATLLLAIFFKTSESLASAYGVAVSLAMALTSSLLFISMREIWKWPFPVSLLTAGFFLCTDLLFLCANLTKLIDGGYIPLLLAIIIFTLMQIWHKGSNIVHRKTQDSMISLTGFMHSLKEQAIPRIPGTAVFLSRTVTGVPSVMRLHVERNGSLHNNVLLLTILIDDVPYVASKNRLTLLQKASGLWCCSAHYGFMEHPNIPQLLSGAEFERCQMNFKKMTYYIGHESLMLKKRNNVFPAWQRKIFRIMLRNSAHVTDYYYLPSNLVVEINRVVAL</sequence>
<feature type="transmembrane region" description="Helical" evidence="12">
    <location>
        <begin position="248"/>
        <end position="268"/>
    </location>
</feature>
<evidence type="ECO:0000256" key="9">
    <source>
        <dbReference type="ARBA" id="ARBA00022989"/>
    </source>
</evidence>
<dbReference type="InterPro" id="IPR053951">
    <property type="entry name" value="K_trans_N"/>
</dbReference>
<evidence type="ECO:0000256" key="6">
    <source>
        <dbReference type="ARBA" id="ARBA00022692"/>
    </source>
</evidence>
<dbReference type="PANTHER" id="PTHR30540">
    <property type="entry name" value="OSMOTIC STRESS POTASSIUM TRANSPORTER"/>
    <property type="match status" value="1"/>
</dbReference>
<evidence type="ECO:0000256" key="7">
    <source>
        <dbReference type="ARBA" id="ARBA00022847"/>
    </source>
</evidence>
<organism evidence="15 16">
    <name type="scientific">Salmonella enterica subsp. enterica serovar Macclesfield str. S-1643</name>
    <dbReference type="NCBI Taxonomy" id="1242107"/>
    <lineage>
        <taxon>Bacteria</taxon>
        <taxon>Pseudomonadati</taxon>
        <taxon>Pseudomonadota</taxon>
        <taxon>Gammaproteobacteria</taxon>
        <taxon>Enterobacterales</taxon>
        <taxon>Enterobacteriaceae</taxon>
        <taxon>Salmonella</taxon>
    </lineage>
</organism>
<dbReference type="EMBL" id="CP022118">
    <property type="protein sequence ID" value="ASG19221.1"/>
    <property type="molecule type" value="Genomic_DNA"/>
</dbReference>
<comment type="subcellular location">
    <subcellularLocation>
        <location evidence="12">Cell membrane</location>
        <topology evidence="12">Multi-pass membrane protein</topology>
    </subcellularLocation>
    <subcellularLocation>
        <location evidence="1">Membrane</location>
        <topology evidence="1">Multi-pass membrane protein</topology>
    </subcellularLocation>
</comment>
<keyword evidence="10 12" id="KW-0406">Ion transport</keyword>
<keyword evidence="11 12" id="KW-0472">Membrane</keyword>
<keyword evidence="5 12" id="KW-0633">Potassium transport</keyword>
<dbReference type="Pfam" id="PF02705">
    <property type="entry name" value="K_trans"/>
    <property type="match status" value="1"/>
</dbReference>
<comment type="similarity">
    <text evidence="2 12">Belongs to the HAK/KUP transporter (TC 2.A.72) family.</text>
</comment>
<feature type="transmembrane region" description="Helical" evidence="12">
    <location>
        <begin position="288"/>
        <end position="312"/>
    </location>
</feature>
<evidence type="ECO:0000256" key="4">
    <source>
        <dbReference type="ARBA" id="ARBA00022475"/>
    </source>
</evidence>
<comment type="catalytic activity">
    <reaction evidence="12">
        <text>K(+)(in) + H(+)(in) = K(+)(out) + H(+)(out)</text>
        <dbReference type="Rhea" id="RHEA:28490"/>
        <dbReference type="ChEBI" id="CHEBI:15378"/>
        <dbReference type="ChEBI" id="CHEBI:29103"/>
    </reaction>
</comment>
<dbReference type="Proteomes" id="UP000197157">
    <property type="component" value="Plasmid unnamed1"/>
</dbReference>
<keyword evidence="7 12" id="KW-0769">Symport</keyword>
<keyword evidence="6 12" id="KW-0812">Transmembrane</keyword>
<keyword evidence="4 12" id="KW-1003">Cell membrane</keyword>
<dbReference type="GO" id="GO:0005886">
    <property type="term" value="C:plasma membrane"/>
    <property type="evidence" value="ECO:0007669"/>
    <property type="project" value="UniProtKB-SubCell"/>
</dbReference>
<evidence type="ECO:0000256" key="10">
    <source>
        <dbReference type="ARBA" id="ARBA00023065"/>
    </source>
</evidence>
<feature type="transmembrane region" description="Helical" evidence="12">
    <location>
        <begin position="426"/>
        <end position="443"/>
    </location>
</feature>
<dbReference type="HAMAP" id="MF_01522">
    <property type="entry name" value="Kup"/>
    <property type="match status" value="1"/>
</dbReference>
<evidence type="ECO:0000256" key="11">
    <source>
        <dbReference type="ARBA" id="ARBA00023136"/>
    </source>
</evidence>
<dbReference type="GO" id="GO:0015079">
    <property type="term" value="F:potassium ion transmembrane transporter activity"/>
    <property type="evidence" value="ECO:0007669"/>
    <property type="project" value="UniProtKB-UniRule"/>
</dbReference>
<dbReference type="RefSeq" id="WP_088731608.1">
    <property type="nucleotide sequence ID" value="NZ_CP022118.1"/>
</dbReference>
<feature type="transmembrane region" description="Helical" evidence="12">
    <location>
        <begin position="145"/>
        <end position="163"/>
    </location>
</feature>
<feature type="domain" description="K+ potassium transporter integral membrane" evidence="13">
    <location>
        <begin position="19"/>
        <end position="465"/>
    </location>
</feature>
<name>A0A241PXX1_SALET</name>
<evidence type="ECO:0000313" key="15">
    <source>
        <dbReference type="EMBL" id="ASG19221.1"/>
    </source>
</evidence>